<dbReference type="VEuPathDB" id="FungiDB:A1Q1_00366"/>
<reference evidence="7 8" key="1">
    <citation type="journal article" date="2012" name="Eukaryot. Cell">
        <title>Draft genome sequence of CBS 2479, the standard type strain of Trichosporon asahii.</title>
        <authorList>
            <person name="Yang R.Y."/>
            <person name="Li H.T."/>
            <person name="Zhu H."/>
            <person name="Zhou G.P."/>
            <person name="Wang M."/>
            <person name="Wang L."/>
        </authorList>
    </citation>
    <scope>NUCLEOTIDE SEQUENCE [LARGE SCALE GENOMIC DNA]</scope>
    <source>
        <strain evidence="8">ATCC 90039 / CBS 2479 / JCM 2466 / KCTC 7840 / NCYC 2677 / UAMH 7654</strain>
    </source>
</reference>
<dbReference type="AlphaFoldDB" id="J5R2M6"/>
<dbReference type="HOGENOM" id="CLU_052539_0_0_1"/>
<sequence length="356" mass="39292">MSNAEASSSKHKDRRSKKDKKEKKEKRKHKHAVEVAPVTGGAEGPFEHRVQRMRLSVPPKFSADWMEGVRESLDGMLMRYVGQMGGVLLAHWDHQFCDDSIKLINECPFGVTEVTFRSIVWAPRLGLVLQGTHSLSSPSHLSLLFGKTFNVSIPLQHIPQDKYEFEHTGEAAESDSEDEDEPLGAVEEVGRWKVKSTGQTLGASGERVPFTVTNNMLSITGSLLDDPSNPPALPAVSRRTPSLSPELPEPPAKRPYRPRASVGKPAAATPSKSQHTTFDEEPAAAAESAEAEPEIDTSKMNPRELKKYRKEQEKAKRDARKARKEGAAAEAAEAETGTKRKADEEDGGERKKRKEA</sequence>
<dbReference type="PANTHER" id="PTHR12709:SF5">
    <property type="entry name" value="DNA-DIRECTED RNA POLYMERASE I SUBUNIT RPA43"/>
    <property type="match status" value="1"/>
</dbReference>
<dbReference type="Gene3D" id="3.30.1490.120">
    <property type="entry name" value="RNA polymerase Rpb7-like, N-terminal domain"/>
    <property type="match status" value="1"/>
</dbReference>
<dbReference type="GO" id="GO:0006362">
    <property type="term" value="P:transcription elongation by RNA polymerase I"/>
    <property type="evidence" value="ECO:0007669"/>
    <property type="project" value="TreeGrafter"/>
</dbReference>
<keyword evidence="4" id="KW-0539">Nucleus</keyword>
<evidence type="ECO:0000256" key="1">
    <source>
        <dbReference type="ARBA" id="ARBA00004123"/>
    </source>
</evidence>
<keyword evidence="2" id="KW-0240">DNA-directed RNA polymerase</keyword>
<dbReference type="OrthoDB" id="10250504at2759"/>
<feature type="compositionally biased region" description="Basic residues" evidence="5">
    <location>
        <begin position="9"/>
        <end position="31"/>
    </location>
</feature>
<evidence type="ECO:0000313" key="8">
    <source>
        <dbReference type="Proteomes" id="UP000002748"/>
    </source>
</evidence>
<evidence type="ECO:0000256" key="5">
    <source>
        <dbReference type="SAM" id="MobiDB-lite"/>
    </source>
</evidence>
<dbReference type="EMBL" id="ALBS01000111">
    <property type="protein sequence ID" value="EJT50388.1"/>
    <property type="molecule type" value="Genomic_DNA"/>
</dbReference>
<organism evidence="7 8">
    <name type="scientific">Trichosporon asahii var. asahii (strain ATCC 90039 / CBS 2479 / JCM 2466 / KCTC 7840 / NBRC 103889/ NCYC 2677 / UAMH 7654)</name>
    <name type="common">Yeast</name>
    <dbReference type="NCBI Taxonomy" id="1186058"/>
    <lineage>
        <taxon>Eukaryota</taxon>
        <taxon>Fungi</taxon>
        <taxon>Dikarya</taxon>
        <taxon>Basidiomycota</taxon>
        <taxon>Agaricomycotina</taxon>
        <taxon>Tremellomycetes</taxon>
        <taxon>Trichosporonales</taxon>
        <taxon>Trichosporonaceae</taxon>
        <taxon>Trichosporon</taxon>
    </lineage>
</organism>
<dbReference type="GO" id="GO:0006352">
    <property type="term" value="P:DNA-templated transcription initiation"/>
    <property type="evidence" value="ECO:0007669"/>
    <property type="project" value="InterPro"/>
</dbReference>
<dbReference type="GeneID" id="25983880"/>
<feature type="domain" description="RPA43 OB" evidence="6">
    <location>
        <begin position="123"/>
        <end position="224"/>
    </location>
</feature>
<dbReference type="KEGG" id="tasa:A1Q1_00366"/>
<accession>J5R2M6</accession>
<gene>
    <name evidence="7" type="ORF">A1Q1_00366</name>
</gene>
<dbReference type="PANTHER" id="PTHR12709">
    <property type="entry name" value="DNA-DIRECTED RNA POLYMERASE II, III"/>
    <property type="match status" value="1"/>
</dbReference>
<feature type="compositionally biased region" description="Basic and acidic residues" evidence="5">
    <location>
        <begin position="301"/>
        <end position="316"/>
    </location>
</feature>
<dbReference type="GO" id="GO:0005736">
    <property type="term" value="C:RNA polymerase I complex"/>
    <property type="evidence" value="ECO:0007669"/>
    <property type="project" value="TreeGrafter"/>
</dbReference>
<evidence type="ECO:0000259" key="6">
    <source>
        <dbReference type="Pfam" id="PF17875"/>
    </source>
</evidence>
<keyword evidence="3" id="KW-0804">Transcription</keyword>
<comment type="caution">
    <text evidence="7">The sequence shown here is derived from an EMBL/GenBank/DDBJ whole genome shotgun (WGS) entry which is preliminary data.</text>
</comment>
<dbReference type="InterPro" id="IPR045113">
    <property type="entry name" value="Rpb7-like"/>
</dbReference>
<evidence type="ECO:0000256" key="2">
    <source>
        <dbReference type="ARBA" id="ARBA00022478"/>
    </source>
</evidence>
<dbReference type="Pfam" id="PF17875">
    <property type="entry name" value="RPA43_OB"/>
    <property type="match status" value="1"/>
</dbReference>
<name>J5R2M6_TRIAS</name>
<proteinExistence type="predicted"/>
<comment type="subcellular location">
    <subcellularLocation>
        <location evidence="1">Nucleus</location>
    </subcellularLocation>
</comment>
<dbReference type="InterPro" id="IPR036898">
    <property type="entry name" value="RNA_pol_Rpb7-like_N_sf"/>
</dbReference>
<dbReference type="InterPro" id="IPR041178">
    <property type="entry name" value="RPA43_OB"/>
</dbReference>
<evidence type="ECO:0000313" key="7">
    <source>
        <dbReference type="EMBL" id="EJT50388.1"/>
    </source>
</evidence>
<evidence type="ECO:0000256" key="3">
    <source>
        <dbReference type="ARBA" id="ARBA00023163"/>
    </source>
</evidence>
<dbReference type="Gene3D" id="2.40.50.1060">
    <property type="match status" value="1"/>
</dbReference>
<feature type="region of interest" description="Disordered" evidence="5">
    <location>
        <begin position="166"/>
        <end position="191"/>
    </location>
</feature>
<feature type="region of interest" description="Disordered" evidence="5">
    <location>
        <begin position="1"/>
        <end position="32"/>
    </location>
</feature>
<feature type="compositionally biased region" description="Acidic residues" evidence="5">
    <location>
        <begin position="172"/>
        <end position="182"/>
    </location>
</feature>
<protein>
    <recommendedName>
        <fullName evidence="6">RPA43 OB domain-containing protein</fullName>
    </recommendedName>
</protein>
<evidence type="ECO:0000256" key="4">
    <source>
        <dbReference type="ARBA" id="ARBA00023242"/>
    </source>
</evidence>
<feature type="region of interest" description="Disordered" evidence="5">
    <location>
        <begin position="221"/>
        <end position="356"/>
    </location>
</feature>
<dbReference type="Proteomes" id="UP000002748">
    <property type="component" value="Unassembled WGS sequence"/>
</dbReference>
<dbReference type="RefSeq" id="XP_014181490.1">
    <property type="nucleotide sequence ID" value="XM_014326015.1"/>
</dbReference>